<dbReference type="RefSeq" id="WP_135260876.1">
    <property type="nucleotide sequence ID" value="NZ_SJZF01000023.1"/>
</dbReference>
<accession>A0A4Y9F9V9</accession>
<dbReference type="GO" id="GO:0006313">
    <property type="term" value="P:DNA transposition"/>
    <property type="evidence" value="ECO:0007669"/>
    <property type="project" value="InterPro"/>
</dbReference>
<proteinExistence type="predicted"/>
<dbReference type="EMBL" id="SJZF01000023">
    <property type="protein sequence ID" value="TFU25390.1"/>
    <property type="molecule type" value="Genomic_DNA"/>
</dbReference>
<evidence type="ECO:0000313" key="3">
    <source>
        <dbReference type="Proteomes" id="UP000297668"/>
    </source>
</evidence>
<reference evidence="2 3" key="1">
    <citation type="submission" date="2019-03" db="EMBL/GenBank/DDBJ databases">
        <title>Thermus tengchongensis species for the arsenic transformation mechanism.</title>
        <authorList>
            <person name="Yuan G.C."/>
        </authorList>
    </citation>
    <scope>NUCLEOTIDE SEQUENCE [LARGE SCALE GENOMIC DNA]</scope>
    <source>
        <strain evidence="2 3">15W</strain>
    </source>
</reference>
<organism evidence="2 3">
    <name type="scientific">Thermus tengchongensis</name>
    <dbReference type="NCBI Taxonomy" id="1214928"/>
    <lineage>
        <taxon>Bacteria</taxon>
        <taxon>Thermotogati</taxon>
        <taxon>Deinococcota</taxon>
        <taxon>Deinococci</taxon>
        <taxon>Thermales</taxon>
        <taxon>Thermaceae</taxon>
        <taxon>Thermus</taxon>
    </lineage>
</organism>
<dbReference type="Pfam" id="PF01609">
    <property type="entry name" value="DDE_Tnp_1"/>
    <property type="match status" value="1"/>
</dbReference>
<dbReference type="AlphaFoldDB" id="A0A4Y9F9V9"/>
<dbReference type="InterPro" id="IPR002559">
    <property type="entry name" value="Transposase_11"/>
</dbReference>
<name>A0A4Y9F9V9_9DEIN</name>
<dbReference type="Proteomes" id="UP000297668">
    <property type="component" value="Unassembled WGS sequence"/>
</dbReference>
<feature type="domain" description="Transposase IS4-like" evidence="1">
    <location>
        <begin position="20"/>
        <end position="79"/>
    </location>
</feature>
<evidence type="ECO:0000259" key="1">
    <source>
        <dbReference type="Pfam" id="PF01609"/>
    </source>
</evidence>
<gene>
    <name evidence="2" type="ORF">E0687_11085</name>
</gene>
<sequence>MARERRILAMGHGRSPYLASTLLPTPRSEGEVAWGVGSDGRWVFGYKLHLLVDLDTGERRGLRVIRASCHDSPMGRRML</sequence>
<evidence type="ECO:0000313" key="2">
    <source>
        <dbReference type="EMBL" id="TFU25390.1"/>
    </source>
</evidence>
<protein>
    <recommendedName>
        <fullName evidence="1">Transposase IS4-like domain-containing protein</fullName>
    </recommendedName>
</protein>
<comment type="caution">
    <text evidence="2">The sequence shown here is derived from an EMBL/GenBank/DDBJ whole genome shotgun (WGS) entry which is preliminary data.</text>
</comment>
<dbReference type="GO" id="GO:0003677">
    <property type="term" value="F:DNA binding"/>
    <property type="evidence" value="ECO:0007669"/>
    <property type="project" value="InterPro"/>
</dbReference>
<dbReference type="GO" id="GO:0004803">
    <property type="term" value="F:transposase activity"/>
    <property type="evidence" value="ECO:0007669"/>
    <property type="project" value="InterPro"/>
</dbReference>